<feature type="chain" id="PRO_5046151144" evidence="1">
    <location>
        <begin position="23"/>
        <end position="295"/>
    </location>
</feature>
<evidence type="ECO:0000313" key="3">
    <source>
        <dbReference type="Proteomes" id="UP000782554"/>
    </source>
</evidence>
<sequence>MSRIAALLISAFAALIAVPASAQSLTMVSLPVVYVSNPVVQQTHQGRKVAPTAAVRPAMPLEERQELAAVRPQTYQPAALPVWKAPPFIDRRFRDYNRGIAQYGPFRVIDERRVALVGETDASTPGYFRAMLRDFPALEQLDMVECPGTQDDRANLRVGRMIRDAGLVTHVPAIGSVRSGAVELFLAGVERDIAEGAEFAVHSWMDPYGREAADFSMDAPENRQYLDYYREMGMTAEQARAFYDFTNSVPHRRALWLAANDMRRWSGRPQQAKTPARRSVAKPAPTLAYANVTFS</sequence>
<comment type="caution">
    <text evidence="2">The sequence shown here is derived from an EMBL/GenBank/DDBJ whole genome shotgun (WGS) entry which is preliminary data.</text>
</comment>
<organism evidence="2 3">
    <name type="scientific">Qipengyuania mesophila</name>
    <dbReference type="NCBI Taxonomy" id="2867246"/>
    <lineage>
        <taxon>Bacteria</taxon>
        <taxon>Pseudomonadati</taxon>
        <taxon>Pseudomonadota</taxon>
        <taxon>Alphaproteobacteria</taxon>
        <taxon>Sphingomonadales</taxon>
        <taxon>Erythrobacteraceae</taxon>
        <taxon>Qipengyuania</taxon>
    </lineage>
</organism>
<dbReference type="EMBL" id="JAIGNU010000001">
    <property type="protein sequence ID" value="MBX7500747.1"/>
    <property type="molecule type" value="Genomic_DNA"/>
</dbReference>
<keyword evidence="2" id="KW-0378">Hydrolase</keyword>
<feature type="signal peptide" evidence="1">
    <location>
        <begin position="1"/>
        <end position="22"/>
    </location>
</feature>
<protein>
    <submittedName>
        <fullName evidence="2">Alpha/beta hydrolase</fullName>
    </submittedName>
</protein>
<gene>
    <name evidence="2" type="ORF">K3181_04775</name>
</gene>
<dbReference type="GO" id="GO:0016787">
    <property type="term" value="F:hydrolase activity"/>
    <property type="evidence" value="ECO:0007669"/>
    <property type="project" value="UniProtKB-KW"/>
</dbReference>
<keyword evidence="1" id="KW-0732">Signal</keyword>
<dbReference type="Proteomes" id="UP000782554">
    <property type="component" value="Unassembled WGS sequence"/>
</dbReference>
<dbReference type="RefSeq" id="WP_221601335.1">
    <property type="nucleotide sequence ID" value="NZ_JAIGNU010000001.1"/>
</dbReference>
<evidence type="ECO:0000256" key="1">
    <source>
        <dbReference type="SAM" id="SignalP"/>
    </source>
</evidence>
<reference evidence="2 3" key="1">
    <citation type="submission" date="2021-08" db="EMBL/GenBank/DDBJ databases">
        <title>Comparative Genomics Analysis of the Genus Qipengyuania Reveals Extensive Genetic Diversity and Metabolic Versatility, Including the Description of Fifteen Novel Species.</title>
        <authorList>
            <person name="Liu Y."/>
        </authorList>
    </citation>
    <scope>NUCLEOTIDE SEQUENCE [LARGE SCALE GENOMIC DNA]</scope>
    <source>
        <strain evidence="2 3">YG27</strain>
    </source>
</reference>
<proteinExistence type="predicted"/>
<name>A0ABS7JSX6_9SPHN</name>
<evidence type="ECO:0000313" key="2">
    <source>
        <dbReference type="EMBL" id="MBX7500747.1"/>
    </source>
</evidence>
<keyword evidence="3" id="KW-1185">Reference proteome</keyword>
<accession>A0ABS7JSX6</accession>